<sequence>MEKNQQIHEIQPESALTFPCDMPMKVIGLNISEFENTIFEIIERRDLRIAKEDVTSILSRNETYRSMSFHFFAENREQVDDLYRELTSNQYVKWVL</sequence>
<accession>A0A0S7BW47</accession>
<dbReference type="SUPFAM" id="SSF117991">
    <property type="entry name" value="YbeD/HP0495-like"/>
    <property type="match status" value="1"/>
</dbReference>
<dbReference type="STRING" id="1678840.ATC1_131725"/>
<dbReference type="Proteomes" id="UP000053370">
    <property type="component" value="Unassembled WGS sequence"/>
</dbReference>
<dbReference type="AlphaFoldDB" id="A0A0S7BW47"/>
<name>A0A0S7BW47_9CHLR</name>
<gene>
    <name evidence="2" type="ORF">ATC1_131725</name>
</gene>
<dbReference type="EMBL" id="DF968181">
    <property type="protein sequence ID" value="GAP41729.1"/>
    <property type="molecule type" value="Genomic_DNA"/>
</dbReference>
<comment type="similarity">
    <text evidence="1">Belongs to the UPF0250 family.</text>
</comment>
<dbReference type="Gene3D" id="3.30.70.260">
    <property type="match status" value="1"/>
</dbReference>
<dbReference type="InterPro" id="IPR007454">
    <property type="entry name" value="UPF0250_YbeD-like"/>
</dbReference>
<keyword evidence="3" id="KW-1185">Reference proteome</keyword>
<evidence type="ECO:0000256" key="1">
    <source>
        <dbReference type="ARBA" id="ARBA00008460"/>
    </source>
</evidence>
<organism evidence="2">
    <name type="scientific">Flexilinea flocculi</name>
    <dbReference type="NCBI Taxonomy" id="1678840"/>
    <lineage>
        <taxon>Bacteria</taxon>
        <taxon>Bacillati</taxon>
        <taxon>Chloroflexota</taxon>
        <taxon>Anaerolineae</taxon>
        <taxon>Anaerolineales</taxon>
        <taxon>Anaerolineaceae</taxon>
        <taxon>Flexilinea</taxon>
    </lineage>
</organism>
<evidence type="ECO:0000313" key="2">
    <source>
        <dbReference type="EMBL" id="GAP41729.1"/>
    </source>
</evidence>
<dbReference type="RefSeq" id="WP_062283530.1">
    <property type="nucleotide sequence ID" value="NZ_DF968181.1"/>
</dbReference>
<reference evidence="2" key="1">
    <citation type="journal article" date="2015" name="Genome Announc.">
        <title>Draft Genome Sequence of Anaerolineae Strain TC1, a Novel Isolate from a Methanogenic Wastewater Treatment System.</title>
        <authorList>
            <person name="Matsuura N."/>
            <person name="Tourlousse D.M."/>
            <person name="Sun L."/>
            <person name="Toyonaga M."/>
            <person name="Kuroda K."/>
            <person name="Ohashi A."/>
            <person name="Cruz R."/>
            <person name="Yamaguchi T."/>
            <person name="Sekiguchi Y."/>
        </authorList>
    </citation>
    <scope>NUCLEOTIDE SEQUENCE [LARGE SCALE GENOMIC DNA]</scope>
    <source>
        <strain evidence="2">TC1</strain>
    </source>
</reference>
<dbReference type="InterPro" id="IPR027471">
    <property type="entry name" value="YbeD-like_sf"/>
</dbReference>
<dbReference type="GO" id="GO:0005829">
    <property type="term" value="C:cytosol"/>
    <property type="evidence" value="ECO:0007669"/>
    <property type="project" value="TreeGrafter"/>
</dbReference>
<evidence type="ECO:0000313" key="3">
    <source>
        <dbReference type="Proteomes" id="UP000053370"/>
    </source>
</evidence>
<proteinExistence type="inferred from homology"/>
<protein>
    <submittedName>
        <fullName evidence="2">Putative lipoic acid-binding regulatory protein</fullName>
    </submittedName>
</protein>
<dbReference type="OrthoDB" id="9793424at2"/>
<dbReference type="PANTHER" id="PTHR38036:SF1">
    <property type="entry name" value="UPF0250 PROTEIN YBED"/>
    <property type="match status" value="1"/>
</dbReference>
<dbReference type="Pfam" id="PF04359">
    <property type="entry name" value="DUF493"/>
    <property type="match status" value="1"/>
</dbReference>
<dbReference type="PANTHER" id="PTHR38036">
    <property type="entry name" value="UPF0250 PROTEIN YBED"/>
    <property type="match status" value="1"/>
</dbReference>